<dbReference type="InterPro" id="IPR006837">
    <property type="entry name" value="Divergent_DAC"/>
</dbReference>
<evidence type="ECO:0000313" key="2">
    <source>
        <dbReference type="EMBL" id="NGY05528.1"/>
    </source>
</evidence>
<sequence>MRSRGRLLLALLCGFAAVPAHAGAAAAIAIVIDDLGDRPAETRLATELPGPVACAFLPESPYTRAFANAAHAAGKEVLLHLPLQPIAGKAHPLTLVTSAADPARDAALDRLLASVPHLDGVNNHEGSLATSSHSAMHWLMGELVAHRVGYFIDSYTSASSVAYPIARAHGLPTTRRRVFLDNDPGTAAINAQFDELLRQARIHGYALAIGHPHLTTLAVLRERLPQLAAQGVVLLPPSQLIARYEPKSYLMPVRLQLSEQLGSARTLSASAAAQGAPQAN</sequence>
<feature type="signal peptide" evidence="1">
    <location>
        <begin position="1"/>
        <end position="22"/>
    </location>
</feature>
<dbReference type="RefSeq" id="WP_166257221.1">
    <property type="nucleotide sequence ID" value="NZ_JAAMOW010000006.1"/>
</dbReference>
<dbReference type="GO" id="GO:0005975">
    <property type="term" value="P:carbohydrate metabolic process"/>
    <property type="evidence" value="ECO:0007669"/>
    <property type="project" value="InterPro"/>
</dbReference>
<evidence type="ECO:0000313" key="3">
    <source>
        <dbReference type="Proteomes" id="UP000472676"/>
    </source>
</evidence>
<gene>
    <name evidence="2" type="ORF">G7Y85_12210</name>
</gene>
<reference evidence="2 3" key="1">
    <citation type="journal article" date="2014" name="Int. J. Syst. Evol. Microbiol.">
        <title>Solimonas terrae sp. nov., isolated from soil.</title>
        <authorList>
            <person name="Kim S.J."/>
            <person name="Moon J.Y."/>
            <person name="Weon H.Y."/>
            <person name="Ahn J.H."/>
            <person name="Chen W.M."/>
            <person name="Kwon S.W."/>
        </authorList>
    </citation>
    <scope>NUCLEOTIDE SEQUENCE [LARGE SCALE GENOMIC DNA]</scope>
    <source>
        <strain evidence="2 3">KIS83-12</strain>
    </source>
</reference>
<organism evidence="2 3">
    <name type="scientific">Solimonas terrae</name>
    <dbReference type="NCBI Taxonomy" id="1396819"/>
    <lineage>
        <taxon>Bacteria</taxon>
        <taxon>Pseudomonadati</taxon>
        <taxon>Pseudomonadota</taxon>
        <taxon>Gammaproteobacteria</taxon>
        <taxon>Nevskiales</taxon>
        <taxon>Nevskiaceae</taxon>
        <taxon>Solimonas</taxon>
    </lineage>
</organism>
<dbReference type="SUPFAM" id="SSF88713">
    <property type="entry name" value="Glycoside hydrolase/deacetylase"/>
    <property type="match status" value="1"/>
</dbReference>
<dbReference type="Gene3D" id="3.20.20.370">
    <property type="entry name" value="Glycoside hydrolase/deacetylase"/>
    <property type="match status" value="1"/>
</dbReference>
<dbReference type="CDD" id="cd10936">
    <property type="entry name" value="CE4_DAC2"/>
    <property type="match status" value="1"/>
</dbReference>
<accession>A0A6M2BSR9</accession>
<dbReference type="Pfam" id="PF04748">
    <property type="entry name" value="Polysacc_deac_2"/>
    <property type="match status" value="1"/>
</dbReference>
<keyword evidence="1" id="KW-0732">Signal</keyword>
<dbReference type="Proteomes" id="UP000472676">
    <property type="component" value="Unassembled WGS sequence"/>
</dbReference>
<comment type="caution">
    <text evidence="2">The sequence shown here is derived from an EMBL/GenBank/DDBJ whole genome shotgun (WGS) entry which is preliminary data.</text>
</comment>
<dbReference type="PANTHER" id="PTHR30105:SF2">
    <property type="entry name" value="DIVERGENT POLYSACCHARIDE DEACETYLASE SUPERFAMILY"/>
    <property type="match status" value="1"/>
</dbReference>
<feature type="chain" id="PRO_5026761132" evidence="1">
    <location>
        <begin position="23"/>
        <end position="280"/>
    </location>
</feature>
<dbReference type="InterPro" id="IPR011330">
    <property type="entry name" value="Glyco_hydro/deAcase_b/a-brl"/>
</dbReference>
<proteinExistence type="predicted"/>
<dbReference type="PANTHER" id="PTHR30105">
    <property type="entry name" value="UNCHARACTERIZED YIBQ-RELATED"/>
    <property type="match status" value="1"/>
</dbReference>
<protein>
    <submittedName>
        <fullName evidence="2">Divergent polysaccharide deacetylase family protein</fullName>
    </submittedName>
</protein>
<name>A0A6M2BSR9_9GAMM</name>
<evidence type="ECO:0000256" key="1">
    <source>
        <dbReference type="SAM" id="SignalP"/>
    </source>
</evidence>
<keyword evidence="3" id="KW-1185">Reference proteome</keyword>
<dbReference type="EMBL" id="JAAMOW010000006">
    <property type="protein sequence ID" value="NGY05528.1"/>
    <property type="molecule type" value="Genomic_DNA"/>
</dbReference>
<dbReference type="AlphaFoldDB" id="A0A6M2BSR9"/>